<dbReference type="Gene3D" id="2.30.30.90">
    <property type="match status" value="1"/>
</dbReference>
<keyword evidence="4" id="KW-1185">Reference proteome</keyword>
<dbReference type="KEGG" id="tai:Taci_0108"/>
<dbReference type="AlphaFoldDB" id="D1B7U5"/>
<dbReference type="Proteomes" id="UP000002030">
    <property type="component" value="Chromosome"/>
</dbReference>
<dbReference type="HOGENOM" id="CLU_150646_6_3_0"/>
<accession>D1B7U5</accession>
<evidence type="ECO:0000259" key="2">
    <source>
        <dbReference type="SMART" id="SM00899"/>
    </source>
</evidence>
<evidence type="ECO:0000313" key="4">
    <source>
        <dbReference type="Proteomes" id="UP000002030"/>
    </source>
</evidence>
<dbReference type="STRING" id="525903.Taci_0108"/>
<reference evidence="3 4" key="1">
    <citation type="journal article" date="2009" name="Stand. Genomic Sci.">
        <title>Complete genome sequence of Thermanaerovibrio acidaminovorans type strain (Su883).</title>
        <authorList>
            <person name="Chovatia M."/>
            <person name="Sikorski J."/>
            <person name="Schroder M."/>
            <person name="Lapidus A."/>
            <person name="Nolan M."/>
            <person name="Tice H."/>
            <person name="Glavina Del Rio T."/>
            <person name="Copeland A."/>
            <person name="Cheng J.F."/>
            <person name="Lucas S."/>
            <person name="Chen F."/>
            <person name="Bruce D."/>
            <person name="Goodwin L."/>
            <person name="Pitluck S."/>
            <person name="Ivanova N."/>
            <person name="Mavromatis K."/>
            <person name="Ovchinnikova G."/>
            <person name="Pati A."/>
            <person name="Chen A."/>
            <person name="Palaniappan K."/>
            <person name="Land M."/>
            <person name="Hauser L."/>
            <person name="Chang Y.J."/>
            <person name="Jeffries C.D."/>
            <person name="Chain P."/>
            <person name="Saunders E."/>
            <person name="Detter J.C."/>
            <person name="Brettin T."/>
            <person name="Rohde M."/>
            <person name="Goker M."/>
            <person name="Spring S."/>
            <person name="Bristow J."/>
            <person name="Markowitz V."/>
            <person name="Hugenholtz P."/>
            <person name="Kyrpides N.C."/>
            <person name="Klenk H.P."/>
            <person name="Eisen J.A."/>
        </authorList>
    </citation>
    <scope>NUCLEOTIDE SEQUENCE [LARGE SCALE GENOMIC DNA]</scope>
    <source>
        <strain evidence="4">ATCC 49978 / DSM 6589 / Su883</strain>
    </source>
</reference>
<dbReference type="GO" id="GO:0046914">
    <property type="term" value="F:transition metal ion binding"/>
    <property type="evidence" value="ECO:0007669"/>
    <property type="project" value="InterPro"/>
</dbReference>
<name>D1B7U5_THEAS</name>
<feature type="domain" description="Ferrous iron transporter FeoA-like" evidence="2">
    <location>
        <begin position="2"/>
        <end position="72"/>
    </location>
</feature>
<dbReference type="Pfam" id="PF04023">
    <property type="entry name" value="FeoA"/>
    <property type="match status" value="1"/>
</dbReference>
<dbReference type="InterPro" id="IPR038157">
    <property type="entry name" value="FeoA_core_dom"/>
</dbReference>
<dbReference type="InterPro" id="IPR008988">
    <property type="entry name" value="Transcriptional_repressor_C"/>
</dbReference>
<dbReference type="SUPFAM" id="SSF50037">
    <property type="entry name" value="C-terminal domain of transcriptional repressors"/>
    <property type="match status" value="1"/>
</dbReference>
<protein>
    <submittedName>
        <fullName evidence="3">FeoA family protein</fullName>
    </submittedName>
</protein>
<dbReference type="SMART" id="SM00899">
    <property type="entry name" value="FeoA"/>
    <property type="match status" value="1"/>
</dbReference>
<proteinExistence type="predicted"/>
<gene>
    <name evidence="3" type="ordered locus">Taci_0108</name>
</gene>
<dbReference type="PANTHER" id="PTHR43151:SF1">
    <property type="entry name" value="SSR2333 PROTEIN"/>
    <property type="match status" value="1"/>
</dbReference>
<dbReference type="InterPro" id="IPR053184">
    <property type="entry name" value="FeoA-like"/>
</dbReference>
<dbReference type="RefSeq" id="WP_012868864.1">
    <property type="nucleotide sequence ID" value="NC_013522.1"/>
</dbReference>
<evidence type="ECO:0000256" key="1">
    <source>
        <dbReference type="ARBA" id="ARBA00023004"/>
    </source>
</evidence>
<dbReference type="EMBL" id="CP001818">
    <property type="protein sequence ID" value="ACZ18348.1"/>
    <property type="molecule type" value="Genomic_DNA"/>
</dbReference>
<dbReference type="PANTHER" id="PTHR43151">
    <property type="entry name" value="FEOA FAMILY PROTEIN"/>
    <property type="match status" value="1"/>
</dbReference>
<evidence type="ECO:0000313" key="3">
    <source>
        <dbReference type="EMBL" id="ACZ18348.1"/>
    </source>
</evidence>
<sequence>MCPLSSAREGEELSVMRVSLDQHVARRLGEMGLVKGASVRLVSRDESSVVVSVGGSRLALGGQMARCIWVSPCAHRRP</sequence>
<dbReference type="OrthoDB" id="5665at2"/>
<organism evidence="3 4">
    <name type="scientific">Thermanaerovibrio acidaminovorans (strain ATCC 49978 / DSM 6589 / Su883)</name>
    <name type="common">Selenomonas acidaminovorans</name>
    <dbReference type="NCBI Taxonomy" id="525903"/>
    <lineage>
        <taxon>Bacteria</taxon>
        <taxon>Thermotogati</taxon>
        <taxon>Synergistota</taxon>
        <taxon>Synergistia</taxon>
        <taxon>Synergistales</taxon>
        <taxon>Synergistaceae</taxon>
        <taxon>Thermanaerovibrio</taxon>
    </lineage>
</organism>
<dbReference type="InterPro" id="IPR007167">
    <property type="entry name" value="Fe-transptr_FeoA-like"/>
</dbReference>
<keyword evidence="1" id="KW-0408">Iron</keyword>
<dbReference type="eggNOG" id="COG1918">
    <property type="taxonomic scope" value="Bacteria"/>
</dbReference>
<dbReference type="EnsemblBacteria" id="ACZ18348">
    <property type="protein sequence ID" value="ACZ18348"/>
    <property type="gene ID" value="Taci_0108"/>
</dbReference>